<reference evidence="1 2" key="1">
    <citation type="journal article" date="2024" name="BMC Genomics">
        <title>De novo assembly and annotation of Popillia japonica's genome with initial clues to its potential as an invasive pest.</title>
        <authorList>
            <person name="Cucini C."/>
            <person name="Boschi S."/>
            <person name="Funari R."/>
            <person name="Cardaioli E."/>
            <person name="Iannotti N."/>
            <person name="Marturano G."/>
            <person name="Paoli F."/>
            <person name="Bruttini M."/>
            <person name="Carapelli A."/>
            <person name="Frati F."/>
            <person name="Nardi F."/>
        </authorList>
    </citation>
    <scope>NUCLEOTIDE SEQUENCE [LARGE SCALE GENOMIC DNA]</scope>
    <source>
        <strain evidence="1">DMR45628</strain>
    </source>
</reference>
<evidence type="ECO:0000313" key="2">
    <source>
        <dbReference type="Proteomes" id="UP001458880"/>
    </source>
</evidence>
<dbReference type="EMBL" id="JASPKY010000178">
    <property type="protein sequence ID" value="KAK9727529.1"/>
    <property type="molecule type" value="Genomic_DNA"/>
</dbReference>
<proteinExistence type="predicted"/>
<dbReference type="AlphaFoldDB" id="A0AAW1L3A3"/>
<dbReference type="Proteomes" id="UP001458880">
    <property type="component" value="Unassembled WGS sequence"/>
</dbReference>
<organism evidence="1 2">
    <name type="scientific">Popillia japonica</name>
    <name type="common">Japanese beetle</name>
    <dbReference type="NCBI Taxonomy" id="7064"/>
    <lineage>
        <taxon>Eukaryota</taxon>
        <taxon>Metazoa</taxon>
        <taxon>Ecdysozoa</taxon>
        <taxon>Arthropoda</taxon>
        <taxon>Hexapoda</taxon>
        <taxon>Insecta</taxon>
        <taxon>Pterygota</taxon>
        <taxon>Neoptera</taxon>
        <taxon>Endopterygota</taxon>
        <taxon>Coleoptera</taxon>
        <taxon>Polyphaga</taxon>
        <taxon>Scarabaeiformia</taxon>
        <taxon>Scarabaeidae</taxon>
        <taxon>Rutelinae</taxon>
        <taxon>Popillia</taxon>
    </lineage>
</organism>
<protein>
    <submittedName>
        <fullName evidence="1">Uncharacterized protein</fullName>
    </submittedName>
</protein>
<gene>
    <name evidence="1" type="ORF">QE152_g19109</name>
</gene>
<name>A0AAW1L3A3_POPJA</name>
<comment type="caution">
    <text evidence="1">The sequence shown here is derived from an EMBL/GenBank/DDBJ whole genome shotgun (WGS) entry which is preliminary data.</text>
</comment>
<sequence>MIILFGVKTLHQLSGESAISAYMQNQLSGESAISAYMQTIIGLTDSSISEEISSIIQHPNNLLTIEEEAKQKN</sequence>
<accession>A0AAW1L3A3</accession>
<evidence type="ECO:0000313" key="1">
    <source>
        <dbReference type="EMBL" id="KAK9727529.1"/>
    </source>
</evidence>
<keyword evidence="2" id="KW-1185">Reference proteome</keyword>